<feature type="transmembrane region" description="Helical" evidence="1">
    <location>
        <begin position="95"/>
        <end position="113"/>
    </location>
</feature>
<dbReference type="InterPro" id="IPR008407">
    <property type="entry name" value="Brnchd-chn_aa_trnsp_AzlD"/>
</dbReference>
<dbReference type="RefSeq" id="WP_109060513.1">
    <property type="nucleotide sequence ID" value="NZ_QETA01000001.1"/>
</dbReference>
<name>A0A2V1K3E5_9BURK</name>
<keyword evidence="1" id="KW-0812">Transmembrane</keyword>
<keyword evidence="1" id="KW-0472">Membrane</keyword>
<evidence type="ECO:0000313" key="3">
    <source>
        <dbReference type="Proteomes" id="UP000245212"/>
    </source>
</evidence>
<comment type="caution">
    <text evidence="2">The sequence shown here is derived from an EMBL/GenBank/DDBJ whole genome shotgun (WGS) entry which is preliminary data.</text>
</comment>
<reference evidence="3" key="1">
    <citation type="submission" date="2018-05" db="EMBL/GenBank/DDBJ databases">
        <authorList>
            <person name="Li Y."/>
        </authorList>
    </citation>
    <scope>NUCLEOTIDE SEQUENCE [LARGE SCALE GENOMIC DNA]</scope>
    <source>
        <strain evidence="3">3d-2-2</strain>
    </source>
</reference>
<gene>
    <name evidence="2" type="ORF">DD235_02810</name>
</gene>
<sequence>MNAVELWSQDGYVYAAILLLALCSLITRAGVLLAGDRLSLSTSVRRALRYAPVAALAGILVPEILPWSAGDWPQLDERVPAVLVALAAYRLRRNALTVIVSGMLVLWLLRWLLH</sequence>
<evidence type="ECO:0000256" key="1">
    <source>
        <dbReference type="SAM" id="Phobius"/>
    </source>
</evidence>
<proteinExistence type="predicted"/>
<evidence type="ECO:0008006" key="4">
    <source>
        <dbReference type="Google" id="ProtNLM"/>
    </source>
</evidence>
<feature type="transmembrane region" description="Helical" evidence="1">
    <location>
        <begin position="12"/>
        <end position="35"/>
    </location>
</feature>
<protein>
    <recommendedName>
        <fullName evidence="4">AzlD domain-containing protein</fullName>
    </recommendedName>
</protein>
<keyword evidence="3" id="KW-1185">Reference proteome</keyword>
<feature type="transmembrane region" description="Helical" evidence="1">
    <location>
        <begin position="47"/>
        <end position="65"/>
    </location>
</feature>
<evidence type="ECO:0000313" key="2">
    <source>
        <dbReference type="EMBL" id="PWF25110.1"/>
    </source>
</evidence>
<dbReference type="Pfam" id="PF05437">
    <property type="entry name" value="AzlD"/>
    <property type="match status" value="1"/>
</dbReference>
<accession>A0A2V1K3E5</accession>
<organism evidence="2 3">
    <name type="scientific">Corticimicrobacter populi</name>
    <dbReference type="NCBI Taxonomy" id="2175229"/>
    <lineage>
        <taxon>Bacteria</taxon>
        <taxon>Pseudomonadati</taxon>
        <taxon>Pseudomonadota</taxon>
        <taxon>Betaproteobacteria</taxon>
        <taxon>Burkholderiales</taxon>
        <taxon>Alcaligenaceae</taxon>
        <taxon>Corticimicrobacter</taxon>
    </lineage>
</organism>
<dbReference type="EMBL" id="QETA01000001">
    <property type="protein sequence ID" value="PWF25110.1"/>
    <property type="molecule type" value="Genomic_DNA"/>
</dbReference>
<dbReference type="Proteomes" id="UP000245212">
    <property type="component" value="Unassembled WGS sequence"/>
</dbReference>
<keyword evidence="1" id="KW-1133">Transmembrane helix</keyword>
<dbReference type="AlphaFoldDB" id="A0A2V1K3E5"/>